<dbReference type="GO" id="GO:0006294">
    <property type="term" value="P:nucleotide-excision repair, preincision complex assembly"/>
    <property type="evidence" value="ECO:0007669"/>
    <property type="project" value="TreeGrafter"/>
</dbReference>
<dbReference type="SUPFAM" id="SSF142897">
    <property type="entry name" value="TFB5-like"/>
    <property type="match status" value="1"/>
</dbReference>
<evidence type="ECO:0000256" key="5">
    <source>
        <dbReference type="ARBA" id="ARBA00023163"/>
    </source>
</evidence>
<evidence type="ECO:0000256" key="2">
    <source>
        <dbReference type="ARBA" id="ARBA00007470"/>
    </source>
</evidence>
<dbReference type="GO" id="GO:0006367">
    <property type="term" value="P:transcription initiation at RNA polymerase II promoter"/>
    <property type="evidence" value="ECO:0007669"/>
    <property type="project" value="UniProtKB-UniRule"/>
</dbReference>
<evidence type="ECO:0000256" key="7">
    <source>
        <dbReference type="ARBA" id="ARBA00023242"/>
    </source>
</evidence>
<accession>A0AAN8IPM6</accession>
<evidence type="ECO:0000256" key="6">
    <source>
        <dbReference type="ARBA" id="ARBA00023204"/>
    </source>
</evidence>
<keyword evidence="7 8" id="KW-0539">Nucleus</keyword>
<evidence type="ECO:0000313" key="10">
    <source>
        <dbReference type="Proteomes" id="UP001331761"/>
    </source>
</evidence>
<sequence>MVNVRGGVLVTCDSAMRQLLMHLDESRALASKLIVKELDETHFFIDPEIVRIFKEKLDQLREQMNSELSDK</sequence>
<keyword evidence="6 8" id="KW-0234">DNA repair</keyword>
<dbReference type="FunFam" id="3.30.70.1220:FF:000001">
    <property type="entry name" value="General transcription factor IIH subunit 5"/>
    <property type="match status" value="1"/>
</dbReference>
<comment type="subcellular location">
    <subcellularLocation>
        <location evidence="1 8">Nucleus</location>
    </subcellularLocation>
</comment>
<comment type="function">
    <text evidence="8">In NER, TFIIH acts by opening DNA around the lesion to allow the excision of the damaged oligonucleotide and its replacement by a new DNA fragment. In transcription, TFIIH has an essential role in transcription initiation. When the pre-initiation complex (PIC) has been established, TFIIH is required for promoter opening and promoter escape.</text>
</comment>
<comment type="caution">
    <text evidence="9">The sequence shown here is derived from an EMBL/GenBank/DDBJ whole genome shotgun (WGS) entry which is preliminary data.</text>
</comment>
<dbReference type="InterPro" id="IPR009400">
    <property type="entry name" value="TFIIH_TTDA/Tfb5"/>
</dbReference>
<dbReference type="Gene3D" id="3.30.70.1220">
    <property type="entry name" value="TFB5-like"/>
    <property type="match status" value="1"/>
</dbReference>
<name>A0AAN8IPM6_TRICO</name>
<dbReference type="Proteomes" id="UP001331761">
    <property type="component" value="Unassembled WGS sequence"/>
</dbReference>
<evidence type="ECO:0000256" key="8">
    <source>
        <dbReference type="RuleBase" id="RU368032"/>
    </source>
</evidence>
<evidence type="ECO:0000256" key="1">
    <source>
        <dbReference type="ARBA" id="ARBA00004123"/>
    </source>
</evidence>
<dbReference type="PANTHER" id="PTHR28580">
    <property type="entry name" value="GENERAL TRANSCRIPTION FACTOR IIH SUBUNIT 5"/>
    <property type="match status" value="1"/>
</dbReference>
<keyword evidence="4 8" id="KW-0805">Transcription regulation</keyword>
<dbReference type="PANTHER" id="PTHR28580:SF1">
    <property type="entry name" value="GENERAL TRANSCRIPTION FACTOR IIH SUBUNIT 5"/>
    <property type="match status" value="1"/>
</dbReference>
<dbReference type="InterPro" id="IPR035935">
    <property type="entry name" value="TFB5-like_sf"/>
</dbReference>
<dbReference type="GO" id="GO:0000439">
    <property type="term" value="C:transcription factor TFIIH core complex"/>
    <property type="evidence" value="ECO:0007669"/>
    <property type="project" value="UniProtKB-UniRule"/>
</dbReference>
<organism evidence="9 10">
    <name type="scientific">Trichostrongylus colubriformis</name>
    <name type="common">Black scour worm</name>
    <dbReference type="NCBI Taxonomy" id="6319"/>
    <lineage>
        <taxon>Eukaryota</taxon>
        <taxon>Metazoa</taxon>
        <taxon>Ecdysozoa</taxon>
        <taxon>Nematoda</taxon>
        <taxon>Chromadorea</taxon>
        <taxon>Rhabditida</taxon>
        <taxon>Rhabditina</taxon>
        <taxon>Rhabditomorpha</taxon>
        <taxon>Strongyloidea</taxon>
        <taxon>Trichostrongylidae</taxon>
        <taxon>Trichostrongylus</taxon>
    </lineage>
</organism>
<comment type="subunit">
    <text evidence="8">Component of the 7-subunit TFIIH core complex.</text>
</comment>
<protein>
    <recommendedName>
        <fullName evidence="8">General transcription and DNA repair factor IIH subunit TFB5</fullName>
    </recommendedName>
</protein>
<evidence type="ECO:0000313" key="9">
    <source>
        <dbReference type="EMBL" id="KAK5978693.1"/>
    </source>
</evidence>
<keyword evidence="3 8" id="KW-0227">DNA damage</keyword>
<evidence type="ECO:0000256" key="3">
    <source>
        <dbReference type="ARBA" id="ARBA00022763"/>
    </source>
</evidence>
<evidence type="ECO:0000256" key="4">
    <source>
        <dbReference type="ARBA" id="ARBA00023015"/>
    </source>
</evidence>
<reference evidence="9 10" key="1">
    <citation type="submission" date="2019-10" db="EMBL/GenBank/DDBJ databases">
        <title>Assembly and Annotation for the nematode Trichostrongylus colubriformis.</title>
        <authorList>
            <person name="Martin J."/>
        </authorList>
    </citation>
    <scope>NUCLEOTIDE SEQUENCE [LARGE SCALE GENOMIC DNA]</scope>
    <source>
        <strain evidence="9">G859</strain>
        <tissue evidence="9">Whole worm</tissue>
    </source>
</reference>
<dbReference type="EMBL" id="WIXE01009135">
    <property type="protein sequence ID" value="KAK5978693.1"/>
    <property type="molecule type" value="Genomic_DNA"/>
</dbReference>
<keyword evidence="10" id="KW-1185">Reference proteome</keyword>
<dbReference type="Pfam" id="PF06331">
    <property type="entry name" value="Tfb5"/>
    <property type="match status" value="1"/>
</dbReference>
<dbReference type="GO" id="GO:0005675">
    <property type="term" value="C:transcription factor TFIIH holo complex"/>
    <property type="evidence" value="ECO:0007669"/>
    <property type="project" value="TreeGrafter"/>
</dbReference>
<proteinExistence type="inferred from homology"/>
<dbReference type="AlphaFoldDB" id="A0AAN8IPM6"/>
<gene>
    <name evidence="9" type="ORF">GCK32_012378</name>
</gene>
<comment type="similarity">
    <text evidence="2 8">Belongs to the TFB5 family.</text>
</comment>
<dbReference type="SMART" id="SM01395">
    <property type="entry name" value="Tbf5"/>
    <property type="match status" value="1"/>
</dbReference>
<keyword evidence="5 8" id="KW-0804">Transcription</keyword>